<evidence type="ECO:0000256" key="1">
    <source>
        <dbReference type="PROSITE-ProRule" id="PRU00339"/>
    </source>
</evidence>
<comment type="caution">
    <text evidence="5">The sequence shown here is derived from an EMBL/GenBank/DDBJ whole genome shotgun (WGS) entry which is preliminary data.</text>
</comment>
<dbReference type="AlphaFoldDB" id="A0A0C2CU94"/>
<proteinExistence type="predicted"/>
<sequence>MTSLLSALSSVTLSISLALGSTVALAAPAASPTPEAEADADAEEVERKTEAEQLSDQAIEKFQAKDFDGAVALFEQAYEVDPQPNFLFNIGRVHEEAGNLEKAVEFYARFVKQPGVDLNSRETALDRLKVLRAILQETTEKPPEEEPDPEVKPVEPPPPQTDAADDDAKRKRKTLRAAGFALTGVGAAAMIGGAVVGGLAQGDFNKAGEAEVPSDSQSLLDSSKTKALTADILLGVGGAVLLTGVVLVAIGFSKPKQSSRVALTPTFGPGGGGGVLRLRF</sequence>
<feature type="repeat" description="TPR" evidence="1">
    <location>
        <begin position="51"/>
        <end position="84"/>
    </location>
</feature>
<feature type="signal peptide" evidence="4">
    <location>
        <begin position="1"/>
        <end position="26"/>
    </location>
</feature>
<dbReference type="Proteomes" id="UP000031599">
    <property type="component" value="Unassembled WGS sequence"/>
</dbReference>
<keyword evidence="3" id="KW-0812">Transmembrane</keyword>
<evidence type="ECO:0000313" key="5">
    <source>
        <dbReference type="EMBL" id="KIG14706.1"/>
    </source>
</evidence>
<organism evidence="5 6">
    <name type="scientific">Enhygromyxa salina</name>
    <dbReference type="NCBI Taxonomy" id="215803"/>
    <lineage>
        <taxon>Bacteria</taxon>
        <taxon>Pseudomonadati</taxon>
        <taxon>Myxococcota</taxon>
        <taxon>Polyangia</taxon>
        <taxon>Nannocystales</taxon>
        <taxon>Nannocystaceae</taxon>
        <taxon>Enhygromyxa</taxon>
    </lineage>
</organism>
<feature type="region of interest" description="Disordered" evidence="2">
    <location>
        <begin position="138"/>
        <end position="170"/>
    </location>
</feature>
<keyword evidence="3" id="KW-1133">Transmembrane helix</keyword>
<gene>
    <name evidence="5" type="ORF">DB30_06432</name>
</gene>
<dbReference type="EMBL" id="JMCC02000067">
    <property type="protein sequence ID" value="KIG14706.1"/>
    <property type="molecule type" value="Genomic_DNA"/>
</dbReference>
<dbReference type="PROSITE" id="PS50005">
    <property type="entry name" value="TPR"/>
    <property type="match status" value="1"/>
</dbReference>
<protein>
    <submittedName>
        <fullName evidence="5">Tetratricopeptide repeat domain protein</fullName>
    </submittedName>
</protein>
<keyword evidence="3" id="KW-0472">Membrane</keyword>
<name>A0A0C2CU94_9BACT</name>
<keyword evidence="1" id="KW-0802">TPR repeat</keyword>
<evidence type="ECO:0000256" key="2">
    <source>
        <dbReference type="SAM" id="MobiDB-lite"/>
    </source>
</evidence>
<dbReference type="Pfam" id="PF13432">
    <property type="entry name" value="TPR_16"/>
    <property type="match status" value="1"/>
</dbReference>
<dbReference type="InterPro" id="IPR019734">
    <property type="entry name" value="TPR_rpt"/>
</dbReference>
<evidence type="ECO:0000256" key="3">
    <source>
        <dbReference type="SAM" id="Phobius"/>
    </source>
</evidence>
<feature type="region of interest" description="Disordered" evidence="2">
    <location>
        <begin position="29"/>
        <end position="53"/>
    </location>
</feature>
<feature type="chain" id="PRO_5002147400" evidence="4">
    <location>
        <begin position="27"/>
        <end position="280"/>
    </location>
</feature>
<evidence type="ECO:0000256" key="4">
    <source>
        <dbReference type="SAM" id="SignalP"/>
    </source>
</evidence>
<feature type="compositionally biased region" description="Basic and acidic residues" evidence="2">
    <location>
        <begin position="138"/>
        <end position="153"/>
    </location>
</feature>
<keyword evidence="4" id="KW-0732">Signal</keyword>
<reference evidence="5 6" key="1">
    <citation type="submission" date="2014-12" db="EMBL/GenBank/DDBJ databases">
        <title>Genome assembly of Enhygromyxa salina DSM 15201.</title>
        <authorList>
            <person name="Sharma G."/>
            <person name="Subramanian S."/>
        </authorList>
    </citation>
    <scope>NUCLEOTIDE SEQUENCE [LARGE SCALE GENOMIC DNA]</scope>
    <source>
        <strain evidence="5 6">DSM 15201</strain>
    </source>
</reference>
<dbReference type="InterPro" id="IPR011990">
    <property type="entry name" value="TPR-like_helical_dom_sf"/>
</dbReference>
<feature type="transmembrane region" description="Helical" evidence="3">
    <location>
        <begin position="232"/>
        <end position="252"/>
    </location>
</feature>
<accession>A0A0C2CU94</accession>
<dbReference type="Gene3D" id="1.25.40.10">
    <property type="entry name" value="Tetratricopeptide repeat domain"/>
    <property type="match status" value="1"/>
</dbReference>
<evidence type="ECO:0000313" key="6">
    <source>
        <dbReference type="Proteomes" id="UP000031599"/>
    </source>
</evidence>
<dbReference type="SUPFAM" id="SSF48452">
    <property type="entry name" value="TPR-like"/>
    <property type="match status" value="1"/>
</dbReference>